<dbReference type="PROSITE" id="PS51186">
    <property type="entry name" value="GNAT"/>
    <property type="match status" value="1"/>
</dbReference>
<dbReference type="SUPFAM" id="SSF55729">
    <property type="entry name" value="Acyl-CoA N-acyltransferases (Nat)"/>
    <property type="match status" value="1"/>
</dbReference>
<keyword evidence="3" id="KW-1185">Reference proteome</keyword>
<protein>
    <recommendedName>
        <fullName evidence="1">N-acetyltransferase domain-containing protein</fullName>
    </recommendedName>
</protein>
<feature type="domain" description="N-acetyltransferase" evidence="1">
    <location>
        <begin position="27"/>
        <end position="173"/>
    </location>
</feature>
<dbReference type="Proteomes" id="UP000028007">
    <property type="component" value="Unassembled WGS sequence"/>
</dbReference>
<dbReference type="Gene3D" id="3.40.630.30">
    <property type="match status" value="1"/>
</dbReference>
<reference evidence="2 3" key="1">
    <citation type="journal article" date="1992" name="Int. J. Syst. Bacteriol.">
        <title>Sphingobacterium antarcticus sp. nov. a Psychrotrophic Bacterium from the Soils of Schirmacher Oasis, Antarctica.</title>
        <authorList>
            <person name="Shivaji S."/>
            <person name="Ray M.K."/>
            <person name="Rao N.S."/>
            <person name="Saiserr L."/>
            <person name="Jagannadham M.V."/>
            <person name="Kumar G.S."/>
            <person name="Reddy G."/>
            <person name="Bhargava P.M."/>
        </authorList>
    </citation>
    <scope>NUCLEOTIDE SEQUENCE [LARGE SCALE GENOMIC DNA]</scope>
    <source>
        <strain evidence="2 3">4BY</strain>
    </source>
</reference>
<gene>
    <name evidence="2" type="ORF">N180_19175</name>
</gene>
<dbReference type="EMBL" id="JNFF01000106">
    <property type="protein sequence ID" value="KEQ28777.1"/>
    <property type="molecule type" value="Genomic_DNA"/>
</dbReference>
<comment type="caution">
    <text evidence="2">The sequence shown here is derived from an EMBL/GenBank/DDBJ whole genome shotgun (WGS) entry which is preliminary data.</text>
</comment>
<dbReference type="RefSeq" id="WP_037443459.1">
    <property type="nucleotide sequence ID" value="NZ_JNFF01000106.1"/>
</dbReference>
<sequence length="178" mass="20232">MYQHIKTKFTVVTGDEIDTLMLLTKNIALAKFSGLIQADLLQSYIEENYTEKTLITEVNSMSNQWLVVYADDQPAGYARITSKGKSPELPDSQTRICIADFGLLEDYSTPEVRASLMDKCLAVCRSYSFIWINEYESNPLLSFFEESGFVRLEQDAQMDGLPLDSVYLIREKENLAKA</sequence>
<accession>A0A081PDK4</accession>
<evidence type="ECO:0000313" key="3">
    <source>
        <dbReference type="Proteomes" id="UP000028007"/>
    </source>
</evidence>
<dbReference type="GO" id="GO:0016747">
    <property type="term" value="F:acyltransferase activity, transferring groups other than amino-acyl groups"/>
    <property type="evidence" value="ECO:0007669"/>
    <property type="project" value="InterPro"/>
</dbReference>
<dbReference type="OrthoDB" id="660843at2"/>
<organism evidence="2 3">
    <name type="scientific">Pedobacter antarcticus 4BY</name>
    <dbReference type="NCBI Taxonomy" id="1358423"/>
    <lineage>
        <taxon>Bacteria</taxon>
        <taxon>Pseudomonadati</taxon>
        <taxon>Bacteroidota</taxon>
        <taxon>Sphingobacteriia</taxon>
        <taxon>Sphingobacteriales</taxon>
        <taxon>Sphingobacteriaceae</taxon>
        <taxon>Pedobacter</taxon>
    </lineage>
</organism>
<dbReference type="InterPro" id="IPR016181">
    <property type="entry name" value="Acyl_CoA_acyltransferase"/>
</dbReference>
<dbReference type="InterPro" id="IPR000182">
    <property type="entry name" value="GNAT_dom"/>
</dbReference>
<proteinExistence type="predicted"/>
<evidence type="ECO:0000259" key="1">
    <source>
        <dbReference type="PROSITE" id="PS51186"/>
    </source>
</evidence>
<dbReference type="eggNOG" id="COG0456">
    <property type="taxonomic scope" value="Bacteria"/>
</dbReference>
<name>A0A081PDK4_9SPHI</name>
<dbReference type="AlphaFoldDB" id="A0A081PDK4"/>
<evidence type="ECO:0000313" key="2">
    <source>
        <dbReference type="EMBL" id="KEQ28777.1"/>
    </source>
</evidence>